<dbReference type="PANTHER" id="PTHR30273">
    <property type="entry name" value="PERIPLASMIC SIGNAL SENSOR AND SIGMA FACTOR ACTIVATOR FECR-RELATED"/>
    <property type="match status" value="1"/>
</dbReference>
<sequence>MLKGNGFFSITPNKAKPFLVYSDYIIKKVVGTSFSIRRKQEGSIEVSVVTGIVKVQNNFESAVTSEKNREVTLTPNKKVTFFPKNETMLTGLVDQPVII</sequence>
<evidence type="ECO:0000313" key="2">
    <source>
        <dbReference type="EMBL" id="TKT92473.1"/>
    </source>
</evidence>
<dbReference type="Gene3D" id="2.60.120.1440">
    <property type="match status" value="1"/>
</dbReference>
<name>A0A4V6BJA3_9BACT</name>
<dbReference type="EMBL" id="SZVO01000004">
    <property type="protein sequence ID" value="TKT92473.1"/>
    <property type="molecule type" value="Genomic_DNA"/>
</dbReference>
<organism evidence="2 3">
    <name type="scientific">Dyadobacter frigoris</name>
    <dbReference type="NCBI Taxonomy" id="2576211"/>
    <lineage>
        <taxon>Bacteria</taxon>
        <taxon>Pseudomonadati</taxon>
        <taxon>Bacteroidota</taxon>
        <taxon>Cytophagia</taxon>
        <taxon>Cytophagales</taxon>
        <taxon>Spirosomataceae</taxon>
        <taxon>Dyadobacter</taxon>
    </lineage>
</organism>
<gene>
    <name evidence="2" type="ORF">FDK13_10945</name>
</gene>
<keyword evidence="3" id="KW-1185">Reference proteome</keyword>
<dbReference type="AlphaFoldDB" id="A0A4V6BJA3"/>
<feature type="domain" description="FecR protein" evidence="1">
    <location>
        <begin position="1"/>
        <end position="54"/>
    </location>
</feature>
<dbReference type="GO" id="GO:0016989">
    <property type="term" value="F:sigma factor antagonist activity"/>
    <property type="evidence" value="ECO:0007669"/>
    <property type="project" value="TreeGrafter"/>
</dbReference>
<evidence type="ECO:0000259" key="1">
    <source>
        <dbReference type="Pfam" id="PF04773"/>
    </source>
</evidence>
<dbReference type="OrthoDB" id="645173at2"/>
<dbReference type="InterPro" id="IPR006860">
    <property type="entry name" value="FecR"/>
</dbReference>
<dbReference type="PANTHER" id="PTHR30273:SF2">
    <property type="entry name" value="PROTEIN FECR"/>
    <property type="match status" value="1"/>
</dbReference>
<dbReference type="Proteomes" id="UP000304900">
    <property type="component" value="Unassembled WGS sequence"/>
</dbReference>
<dbReference type="InterPro" id="IPR012373">
    <property type="entry name" value="Ferrdict_sens_TM"/>
</dbReference>
<protein>
    <submittedName>
        <fullName evidence="2">FecR domain-containing protein</fullName>
    </submittedName>
</protein>
<dbReference type="Pfam" id="PF04773">
    <property type="entry name" value="FecR"/>
    <property type="match status" value="1"/>
</dbReference>
<evidence type="ECO:0000313" key="3">
    <source>
        <dbReference type="Proteomes" id="UP000304900"/>
    </source>
</evidence>
<reference evidence="2 3" key="1">
    <citation type="submission" date="2019-05" db="EMBL/GenBank/DDBJ databases">
        <title>Dyadobacter AR-3-8 sp. nov., isolated from arctic soil.</title>
        <authorList>
            <person name="Chaudhary D.K."/>
        </authorList>
    </citation>
    <scope>NUCLEOTIDE SEQUENCE [LARGE SCALE GENOMIC DNA]</scope>
    <source>
        <strain evidence="2 3">AR-3-8</strain>
    </source>
</reference>
<proteinExistence type="predicted"/>
<accession>A0A4V6BJA3</accession>
<comment type="caution">
    <text evidence="2">The sequence shown here is derived from an EMBL/GenBank/DDBJ whole genome shotgun (WGS) entry which is preliminary data.</text>
</comment>